<accession>A0ABN5H776</accession>
<gene>
    <name evidence="7" type="ORF">BXT84_11515</name>
</gene>
<evidence type="ECO:0000256" key="4">
    <source>
        <dbReference type="ARBA" id="ARBA00023277"/>
    </source>
</evidence>
<evidence type="ECO:0000259" key="6">
    <source>
        <dbReference type="Pfam" id="PF01979"/>
    </source>
</evidence>
<dbReference type="InterPro" id="IPR032466">
    <property type="entry name" value="Metal_Hydrolase"/>
</dbReference>
<dbReference type="SUPFAM" id="SSF51556">
    <property type="entry name" value="Metallo-dependent hydrolases"/>
    <property type="match status" value="1"/>
</dbReference>
<evidence type="ECO:0000256" key="2">
    <source>
        <dbReference type="ARBA" id="ARBA00022723"/>
    </source>
</evidence>
<evidence type="ECO:0000256" key="3">
    <source>
        <dbReference type="ARBA" id="ARBA00022801"/>
    </source>
</evidence>
<dbReference type="InterPro" id="IPR006680">
    <property type="entry name" value="Amidohydro-rel"/>
</dbReference>
<sequence length="366" mass="40369">MSTVGQLVPARIEWNVQGRITRLTRLDTRSTALPVVLPGFIDEHIHGACGHDVMEAHAGAWEQIEHALSRHGVTAFLATTITAPWDDLMAVADLARQWTPSPLSTCIGMHWEGPYLDRQYKGAQPLEAIRAVNLEEIERAIVPLRHAERPLRVMTLAPNESSADQAIRLLTDHGIHVNMGHSGANRSQAWEGMLAGADAITHLFNAMAPLHHREPGLLGLGLSAENLWLELITDGIHVHPDIVRMVFQLAAHRIILITDGISAIDQTPGRYRLGQWMVHVDGVSARLDDGTLAGSILTPDQSLRNLLQWGVPLREVVQAWCEAPARRLALGGRGRIEEGAWADLAIFDAQYQVLSTIKNGHVLYQR</sequence>
<reference evidence="7 8" key="1">
    <citation type="journal article" date="2019" name="Sci. Rep.">
        <title>Sulfobacillus thermotolerans: new insights into resistance and metabolic capacities of acidophilic chemolithotrophs.</title>
        <authorList>
            <person name="Panyushkina A.E."/>
            <person name="Babenko V.V."/>
            <person name="Nikitina A.S."/>
            <person name="Selezneva O.V."/>
            <person name="Tsaplina I.A."/>
            <person name="Letarova M.A."/>
            <person name="Kostryukova E.S."/>
            <person name="Letarov A.V."/>
        </authorList>
    </citation>
    <scope>NUCLEOTIDE SEQUENCE [LARGE SCALE GENOMIC DNA]</scope>
    <source>
        <strain evidence="7 8">Kr1</strain>
    </source>
</reference>
<evidence type="ECO:0000313" key="7">
    <source>
        <dbReference type="EMBL" id="AUW95559.1"/>
    </source>
</evidence>
<keyword evidence="8" id="KW-1185">Reference proteome</keyword>
<keyword evidence="3 5" id="KW-0378">Hydrolase</keyword>
<keyword evidence="4 5" id="KW-0119">Carbohydrate metabolism</keyword>
<dbReference type="SUPFAM" id="SSF51338">
    <property type="entry name" value="Composite domain of metallo-dependent hydrolases"/>
    <property type="match status" value="1"/>
</dbReference>
<dbReference type="Gene3D" id="2.30.40.10">
    <property type="entry name" value="Urease, subunit C, domain 1"/>
    <property type="match status" value="1"/>
</dbReference>
<dbReference type="NCBIfam" id="TIGR00221">
    <property type="entry name" value="nagA"/>
    <property type="match status" value="1"/>
</dbReference>
<comment type="similarity">
    <text evidence="1 5">Belongs to the metallo-dependent hydrolases superfamily. NagA family.</text>
</comment>
<evidence type="ECO:0000256" key="1">
    <source>
        <dbReference type="ARBA" id="ARBA00010716"/>
    </source>
</evidence>
<organism evidence="7 8">
    <name type="scientific">Sulfobacillus thermotolerans</name>
    <dbReference type="NCBI Taxonomy" id="338644"/>
    <lineage>
        <taxon>Bacteria</taxon>
        <taxon>Bacillati</taxon>
        <taxon>Bacillota</taxon>
        <taxon>Clostridia</taxon>
        <taxon>Eubacteriales</taxon>
        <taxon>Clostridiales Family XVII. Incertae Sedis</taxon>
        <taxon>Sulfobacillus</taxon>
    </lineage>
</organism>
<keyword evidence="2" id="KW-0479">Metal-binding</keyword>
<evidence type="ECO:0000313" key="8">
    <source>
        <dbReference type="Proteomes" id="UP000325292"/>
    </source>
</evidence>
<evidence type="ECO:0000256" key="5">
    <source>
        <dbReference type="PIRNR" id="PIRNR038994"/>
    </source>
</evidence>
<dbReference type="PANTHER" id="PTHR11113">
    <property type="entry name" value="N-ACETYLGLUCOSAMINE-6-PHOSPHATE DEACETYLASE"/>
    <property type="match status" value="1"/>
</dbReference>
<feature type="domain" description="Amidohydrolase-related" evidence="6">
    <location>
        <begin position="35"/>
        <end position="362"/>
    </location>
</feature>
<dbReference type="Gene3D" id="3.20.20.140">
    <property type="entry name" value="Metal-dependent hydrolases"/>
    <property type="match status" value="1"/>
</dbReference>
<dbReference type="InterPro" id="IPR011059">
    <property type="entry name" value="Metal-dep_hydrolase_composite"/>
</dbReference>
<dbReference type="PIRSF" id="PIRSF038994">
    <property type="entry name" value="NagA"/>
    <property type="match status" value="1"/>
</dbReference>
<protein>
    <submittedName>
        <fullName evidence="7">N-acetylglucosamine-6-phosphate deacetylase</fullName>
    </submittedName>
</protein>
<name>A0ABN5H776_9FIRM</name>
<dbReference type="Pfam" id="PF01979">
    <property type="entry name" value="Amidohydro_1"/>
    <property type="match status" value="1"/>
</dbReference>
<dbReference type="Proteomes" id="UP000325292">
    <property type="component" value="Chromosome"/>
</dbReference>
<dbReference type="InterPro" id="IPR003764">
    <property type="entry name" value="GlcNAc_6-P_deAcase"/>
</dbReference>
<dbReference type="EMBL" id="CP019454">
    <property type="protein sequence ID" value="AUW95559.1"/>
    <property type="molecule type" value="Genomic_DNA"/>
</dbReference>
<proteinExistence type="inferred from homology"/>
<dbReference type="PANTHER" id="PTHR11113:SF14">
    <property type="entry name" value="N-ACETYLGLUCOSAMINE-6-PHOSPHATE DEACETYLASE"/>
    <property type="match status" value="1"/>
</dbReference>